<proteinExistence type="predicted"/>
<feature type="transmembrane region" description="Helical" evidence="1">
    <location>
        <begin position="78"/>
        <end position="99"/>
    </location>
</feature>
<dbReference type="Proteomes" id="UP000219994">
    <property type="component" value="Unassembled WGS sequence"/>
</dbReference>
<dbReference type="AlphaFoldDB" id="A0A2A6FR33"/>
<sequence>MSPSHDESDQPVGGGYLWRAAWVVAKASAGGTGWAIAAFPAIMFTFAVQGAREVHLSSARTGVFMLTPYRPWRSVMRLFGLSAALLVPAVAAMVCLKIWPVLSVALLTLAIAGLTFAMLMTVPLSGLSILLRIGVPSSPIGAETPRGPRVVLSALAQLPDSGGSVVFEVRSAVRDLPRGTVVVAVAQTEELARSYTRLGFSRGKGKRVFLIIDPSPTDRPAVGAVEHVQ</sequence>
<protein>
    <submittedName>
        <fullName evidence="2">Uncharacterized protein</fullName>
    </submittedName>
</protein>
<organism evidence="2 3">
    <name type="scientific">Candidatus Lumbricidiphila eiseniae</name>
    <dbReference type="NCBI Taxonomy" id="1969409"/>
    <lineage>
        <taxon>Bacteria</taxon>
        <taxon>Bacillati</taxon>
        <taxon>Actinomycetota</taxon>
        <taxon>Actinomycetes</taxon>
        <taxon>Micrococcales</taxon>
        <taxon>Microbacteriaceae</taxon>
        <taxon>Candidatus Lumbricidiphila</taxon>
    </lineage>
</organism>
<feature type="transmembrane region" description="Helical" evidence="1">
    <location>
        <begin position="20"/>
        <end position="48"/>
    </location>
</feature>
<keyword evidence="1" id="KW-1133">Transmembrane helix</keyword>
<feature type="transmembrane region" description="Helical" evidence="1">
    <location>
        <begin position="105"/>
        <end position="131"/>
    </location>
</feature>
<keyword evidence="1" id="KW-0472">Membrane</keyword>
<evidence type="ECO:0000313" key="2">
    <source>
        <dbReference type="EMBL" id="PDQ34873.1"/>
    </source>
</evidence>
<comment type="caution">
    <text evidence="2">The sequence shown here is derived from an EMBL/GenBank/DDBJ whole genome shotgun (WGS) entry which is preliminary data.</text>
</comment>
<dbReference type="EMBL" id="NAEP01000044">
    <property type="protein sequence ID" value="PDQ34873.1"/>
    <property type="molecule type" value="Genomic_DNA"/>
</dbReference>
<gene>
    <name evidence="2" type="ORF">B5766_08920</name>
</gene>
<accession>A0A2A6FR33</accession>
<reference evidence="3" key="1">
    <citation type="submission" date="2017-03" db="EMBL/GenBank/DDBJ databases">
        <authorList>
            <person name="Lund M.B."/>
        </authorList>
    </citation>
    <scope>NUCLEOTIDE SEQUENCE [LARGE SCALE GENOMIC DNA]</scope>
</reference>
<evidence type="ECO:0000256" key="1">
    <source>
        <dbReference type="SAM" id="Phobius"/>
    </source>
</evidence>
<name>A0A2A6FR33_9MICO</name>
<keyword evidence="1" id="KW-0812">Transmembrane</keyword>
<evidence type="ECO:0000313" key="3">
    <source>
        <dbReference type="Proteomes" id="UP000219994"/>
    </source>
</evidence>